<evidence type="ECO:0000313" key="8">
    <source>
        <dbReference type="EMBL" id="KXU34196.1"/>
    </source>
</evidence>
<keyword evidence="9" id="KW-1185">Reference proteome</keyword>
<accession>A0A139SI25</accession>
<dbReference type="OrthoDB" id="179656at2"/>
<keyword evidence="4" id="KW-0732">Signal</keyword>
<organism evidence="8 9">
    <name type="scientific">Cephaloticoccus capnophilus</name>
    <dbReference type="NCBI Taxonomy" id="1548208"/>
    <lineage>
        <taxon>Bacteria</taxon>
        <taxon>Pseudomonadati</taxon>
        <taxon>Verrucomicrobiota</taxon>
        <taxon>Opitutia</taxon>
        <taxon>Opitutales</taxon>
        <taxon>Opitutaceae</taxon>
        <taxon>Cephaloticoccus</taxon>
    </lineage>
</organism>
<dbReference type="STRING" id="1548208.AXK12_07950"/>
<evidence type="ECO:0008006" key="10">
    <source>
        <dbReference type="Google" id="ProtNLM"/>
    </source>
</evidence>
<name>A0A139SI25_9BACT</name>
<evidence type="ECO:0000256" key="6">
    <source>
        <dbReference type="ARBA" id="ARBA00023139"/>
    </source>
</evidence>
<dbReference type="Proteomes" id="UP000071392">
    <property type="component" value="Unassembled WGS sequence"/>
</dbReference>
<reference evidence="8 9" key="1">
    <citation type="submission" date="2016-02" db="EMBL/GenBank/DDBJ databases">
        <authorList>
            <person name="Wen L."/>
            <person name="He K."/>
            <person name="Yang H."/>
        </authorList>
    </citation>
    <scope>NUCLEOTIDE SEQUENCE [LARGE SCALE GENOMIC DNA]</scope>
    <source>
        <strain evidence="8 9">CV41</strain>
    </source>
</reference>
<evidence type="ECO:0000256" key="7">
    <source>
        <dbReference type="ARBA" id="ARBA00023288"/>
    </source>
</evidence>
<keyword evidence="6" id="KW-0564">Palmitate</keyword>
<dbReference type="EMBL" id="LSZP01000060">
    <property type="protein sequence ID" value="KXU34196.1"/>
    <property type="molecule type" value="Genomic_DNA"/>
</dbReference>
<dbReference type="InterPro" id="IPR006059">
    <property type="entry name" value="SBP"/>
</dbReference>
<dbReference type="PANTHER" id="PTHR43649">
    <property type="entry name" value="ARABINOSE-BINDING PROTEIN-RELATED"/>
    <property type="match status" value="1"/>
</dbReference>
<comment type="caution">
    <text evidence="8">The sequence shown here is derived from an EMBL/GenBank/DDBJ whole genome shotgun (WGS) entry which is preliminary data.</text>
</comment>
<dbReference type="PANTHER" id="PTHR43649:SF33">
    <property type="entry name" value="POLYGALACTURONAN_RHAMNOGALACTURONAN-BINDING PROTEIN YTCQ"/>
    <property type="match status" value="1"/>
</dbReference>
<evidence type="ECO:0000256" key="3">
    <source>
        <dbReference type="ARBA" id="ARBA00022475"/>
    </source>
</evidence>
<keyword evidence="3" id="KW-1003">Cell membrane</keyword>
<dbReference type="AlphaFoldDB" id="A0A139SI25"/>
<evidence type="ECO:0000256" key="4">
    <source>
        <dbReference type="ARBA" id="ARBA00022729"/>
    </source>
</evidence>
<comment type="similarity">
    <text evidence="2">Belongs to the bacterial solute-binding protein 1 family.</text>
</comment>
<dbReference type="InterPro" id="IPR050490">
    <property type="entry name" value="Bact_solute-bd_prot1"/>
</dbReference>
<protein>
    <recommendedName>
        <fullName evidence="10">Sugar ABC transporter substrate-binding protein</fullName>
    </recommendedName>
</protein>
<evidence type="ECO:0000256" key="2">
    <source>
        <dbReference type="ARBA" id="ARBA00008520"/>
    </source>
</evidence>
<keyword evidence="7" id="KW-0449">Lipoprotein</keyword>
<dbReference type="GO" id="GO:0042597">
    <property type="term" value="C:periplasmic space"/>
    <property type="evidence" value="ECO:0007669"/>
    <property type="project" value="UniProtKB-SubCell"/>
</dbReference>
<dbReference type="Gene3D" id="3.40.190.10">
    <property type="entry name" value="Periplasmic binding protein-like II"/>
    <property type="match status" value="1"/>
</dbReference>
<comment type="subcellular location">
    <subcellularLocation>
        <location evidence="1">Periplasm</location>
    </subcellularLocation>
</comment>
<evidence type="ECO:0000256" key="1">
    <source>
        <dbReference type="ARBA" id="ARBA00004418"/>
    </source>
</evidence>
<sequence length="456" mass="51165">MRFSPGSAVIFCLAIASAVLVALIPYREPDGITFWTFATAHRDAYIEPIARWNEEHPPESRFTMTMLHTNVIENRMISGFLTGTPVADLLETHEDLYVRVYHGPLDQIGFLDITDRLHEEGLYEQYERTTLLQHTHRGRHFGLPITAASALLAYRSDLAEAAGISDEDIAQIETWDDYFRVMRPLMTDLDGDGRPDRYLLSLGDVSHETIRMLVLQNDGVLFDEDGNPSFANEQNARTLATLTTWITGPKRVATDVAAYTSTGHKQRLDGIVVGTIITNSLLAYWKRENPQLGGKIKLMPIPAFEPGGRRTSTAGSTMISINKRSSHIETAWELAKRLYTSIEVAEYLYRVVGMITPLKGNWDAPFYHEPDPFCGGQQTGTLFIEQLPHIPQSPASPYQNLAYAELVNAMIALRAHAERHGIYEVEPLAVEALRVLKKSQDALQKLIDRNVFLGES</sequence>
<dbReference type="Pfam" id="PF01547">
    <property type="entry name" value="SBP_bac_1"/>
    <property type="match status" value="1"/>
</dbReference>
<dbReference type="RefSeq" id="WP_068713184.1">
    <property type="nucleotide sequence ID" value="NZ_LSZP01000060.1"/>
</dbReference>
<keyword evidence="5" id="KW-0472">Membrane</keyword>
<gene>
    <name evidence="8" type="ORF">AXK12_07950</name>
</gene>
<evidence type="ECO:0000256" key="5">
    <source>
        <dbReference type="ARBA" id="ARBA00023136"/>
    </source>
</evidence>
<dbReference type="SUPFAM" id="SSF53850">
    <property type="entry name" value="Periplasmic binding protein-like II"/>
    <property type="match status" value="1"/>
</dbReference>
<evidence type="ECO:0000313" key="9">
    <source>
        <dbReference type="Proteomes" id="UP000071392"/>
    </source>
</evidence>
<proteinExistence type="inferred from homology"/>